<feature type="region of interest" description="Disordered" evidence="1">
    <location>
        <begin position="497"/>
        <end position="529"/>
    </location>
</feature>
<keyword evidence="3" id="KW-1185">Reference proteome</keyword>
<evidence type="ECO:0000313" key="3">
    <source>
        <dbReference type="Proteomes" id="UP000054337"/>
    </source>
</evidence>
<dbReference type="OrthoDB" id="3557758at2759"/>
<sequence>MLTYLDRQRFEQIRALWETARSDEENTVDMVSWRDKSAPQQPVSAELHENGARKFRRKLSYGLSLISNPLSQRKIIPGRNQGDTNSLTVTEPSTTDAIIAASACDHPALLARESTSLTNFHDLKKGLVGQADVDTSPQGDDADITPKPLPRSRTLGFIPLSVGTEPDTLATGIKESIKLCSSAVIPISELDSVPSKIPSPSPPLFKHRCASPRRYLHHHTSFNASQQTKYVAAAQALASPNKRSPARISQPLRSRTTPNLMKGSNARQTAGFMAPRQPGPKKPNVSQRPEKPVLQENVPIEKRINNRRPQTQESMLKRESLAVAGALYDRRSFGPNTPIMQGRRTSFVTPPTTSKQTSPHLTQNTPVTAKRIRCEGQTARPPPSCLTMKPDLASMPSFPDTSTKKISHRVRSSKPNMLRSYTQADLSRKTLDTPNGLGGVWQPSRTLAVVNHEVSKLSRCNTFHHLGTQPEVAPTVPLLPLHHKKLSLSEITQHLRMSRDTPATPRHGRIVSDNFPCQSIPEENGEEVSSQGYTSMPLEVARASAPSETPSSSTFSLTIFPSLPDTPQPSVMGTLPELGTTTRSSQETSRETLGDVRGEETPEDADNSVFQVKDYMPPLYWAGRFQSRYDQWRTEAMIAELNTQPGQRGEDPLSEYRLDQGNLAACHIFAQLRALCTTDQAVDSLWVCDEFEYKYRKDHRLLGNQADLPTRAPPKQSDSETALETGAGTLERALRKLTPRKSSLVNLMKGKGWNKSDEMKEDDTLEEDRETYSRKP</sequence>
<feature type="region of interest" description="Disordered" evidence="1">
    <location>
        <begin position="705"/>
        <end position="776"/>
    </location>
</feature>
<feature type="region of interest" description="Disordered" evidence="1">
    <location>
        <begin position="395"/>
        <end position="414"/>
    </location>
</feature>
<dbReference type="EMBL" id="KI968729">
    <property type="protein sequence ID" value="EUN27462.1"/>
    <property type="molecule type" value="Genomic_DNA"/>
</dbReference>
<feature type="region of interest" description="Disordered" evidence="1">
    <location>
        <begin position="334"/>
        <end position="364"/>
    </location>
</feature>
<feature type="region of interest" description="Disordered" evidence="1">
    <location>
        <begin position="131"/>
        <end position="150"/>
    </location>
</feature>
<feature type="region of interest" description="Disordered" evidence="1">
    <location>
        <begin position="270"/>
        <end position="290"/>
    </location>
</feature>
<gene>
    <name evidence="2" type="ORF">COCVIDRAFT_98095</name>
</gene>
<feature type="compositionally biased region" description="Acidic residues" evidence="1">
    <location>
        <begin position="759"/>
        <end position="769"/>
    </location>
</feature>
<feature type="region of interest" description="Disordered" evidence="1">
    <location>
        <begin position="563"/>
        <end position="604"/>
    </location>
</feature>
<dbReference type="Proteomes" id="UP000054337">
    <property type="component" value="Unassembled WGS sequence"/>
</dbReference>
<name>W7ETW4_BIPV3</name>
<protein>
    <submittedName>
        <fullName evidence="2">Uncharacterized protein</fullName>
    </submittedName>
</protein>
<dbReference type="RefSeq" id="XP_014557068.1">
    <property type="nucleotide sequence ID" value="XM_014701582.1"/>
</dbReference>
<dbReference type="HOGENOM" id="CLU_360544_0_0_1"/>
<accession>W7ETW4</accession>
<dbReference type="GeneID" id="26260514"/>
<evidence type="ECO:0000313" key="2">
    <source>
        <dbReference type="EMBL" id="EUN27462.1"/>
    </source>
</evidence>
<evidence type="ECO:0000256" key="1">
    <source>
        <dbReference type="SAM" id="MobiDB-lite"/>
    </source>
</evidence>
<reference evidence="2 3" key="1">
    <citation type="journal article" date="2013" name="PLoS Genet.">
        <title>Comparative genome structure, secondary metabolite, and effector coding capacity across Cochliobolus pathogens.</title>
        <authorList>
            <person name="Condon B.J."/>
            <person name="Leng Y."/>
            <person name="Wu D."/>
            <person name="Bushley K.E."/>
            <person name="Ohm R.A."/>
            <person name="Otillar R."/>
            <person name="Martin J."/>
            <person name="Schackwitz W."/>
            <person name="Grimwood J."/>
            <person name="MohdZainudin N."/>
            <person name="Xue C."/>
            <person name="Wang R."/>
            <person name="Manning V.A."/>
            <person name="Dhillon B."/>
            <person name="Tu Z.J."/>
            <person name="Steffenson B.J."/>
            <person name="Salamov A."/>
            <person name="Sun H."/>
            <person name="Lowry S."/>
            <person name="LaButti K."/>
            <person name="Han J."/>
            <person name="Copeland A."/>
            <person name="Lindquist E."/>
            <person name="Barry K."/>
            <person name="Schmutz J."/>
            <person name="Baker S.E."/>
            <person name="Ciuffetti L.M."/>
            <person name="Grigoriev I.V."/>
            <person name="Zhong S."/>
            <person name="Turgeon B.G."/>
        </authorList>
    </citation>
    <scope>NUCLEOTIDE SEQUENCE [LARGE SCALE GENOMIC DNA]</scope>
    <source>
        <strain evidence="2 3">FI3</strain>
    </source>
</reference>
<proteinExistence type="predicted"/>
<organism evidence="2 3">
    <name type="scientific">Bipolaris victoriae (strain FI3)</name>
    <name type="common">Victoria blight of oats agent</name>
    <name type="synonym">Cochliobolus victoriae</name>
    <dbReference type="NCBI Taxonomy" id="930091"/>
    <lineage>
        <taxon>Eukaryota</taxon>
        <taxon>Fungi</taxon>
        <taxon>Dikarya</taxon>
        <taxon>Ascomycota</taxon>
        <taxon>Pezizomycotina</taxon>
        <taxon>Dothideomycetes</taxon>
        <taxon>Pleosporomycetidae</taxon>
        <taxon>Pleosporales</taxon>
        <taxon>Pleosporineae</taxon>
        <taxon>Pleosporaceae</taxon>
        <taxon>Bipolaris</taxon>
    </lineage>
</organism>
<dbReference type="AlphaFoldDB" id="W7ETW4"/>
<feature type="compositionally biased region" description="Basic and acidic residues" evidence="1">
    <location>
        <begin position="588"/>
        <end position="600"/>
    </location>
</feature>